<proteinExistence type="predicted"/>
<dbReference type="EMBL" id="AVOT02003909">
    <property type="protein sequence ID" value="MBW0474902.1"/>
    <property type="molecule type" value="Genomic_DNA"/>
</dbReference>
<dbReference type="Proteomes" id="UP000765509">
    <property type="component" value="Unassembled WGS sequence"/>
</dbReference>
<sequence length="137" mass="15861">MFMRWADAEIRKVLGENDKRLQQRIQEEPPQGINPSCNQVPKGLPIDFHDTGWYNNCTPGKKPNIQQKKLGFENTKYKLPEVESDYSENEINSRRADIDEESFLENEYERSDSDTEMAHAGDPGIFEVPKGNAWEGW</sequence>
<dbReference type="OrthoDB" id="2506837at2759"/>
<name>A0A9Q3C1Z6_9BASI</name>
<dbReference type="AlphaFoldDB" id="A0A9Q3C1Z6"/>
<feature type="region of interest" description="Disordered" evidence="1">
    <location>
        <begin position="83"/>
        <end position="137"/>
    </location>
</feature>
<evidence type="ECO:0000256" key="1">
    <source>
        <dbReference type="SAM" id="MobiDB-lite"/>
    </source>
</evidence>
<evidence type="ECO:0000313" key="3">
    <source>
        <dbReference type="Proteomes" id="UP000765509"/>
    </source>
</evidence>
<comment type="caution">
    <text evidence="2">The sequence shown here is derived from an EMBL/GenBank/DDBJ whole genome shotgun (WGS) entry which is preliminary data.</text>
</comment>
<organism evidence="2 3">
    <name type="scientific">Austropuccinia psidii MF-1</name>
    <dbReference type="NCBI Taxonomy" id="1389203"/>
    <lineage>
        <taxon>Eukaryota</taxon>
        <taxon>Fungi</taxon>
        <taxon>Dikarya</taxon>
        <taxon>Basidiomycota</taxon>
        <taxon>Pucciniomycotina</taxon>
        <taxon>Pucciniomycetes</taxon>
        <taxon>Pucciniales</taxon>
        <taxon>Sphaerophragmiaceae</taxon>
        <taxon>Austropuccinia</taxon>
    </lineage>
</organism>
<gene>
    <name evidence="2" type="ORF">O181_014617</name>
</gene>
<evidence type="ECO:0000313" key="2">
    <source>
        <dbReference type="EMBL" id="MBW0474902.1"/>
    </source>
</evidence>
<reference evidence="2" key="1">
    <citation type="submission" date="2021-03" db="EMBL/GenBank/DDBJ databases">
        <title>Draft genome sequence of rust myrtle Austropuccinia psidii MF-1, a brazilian biotype.</title>
        <authorList>
            <person name="Quecine M.C."/>
            <person name="Pachon D.M.R."/>
            <person name="Bonatelli M.L."/>
            <person name="Correr F.H."/>
            <person name="Franceschini L.M."/>
            <person name="Leite T.F."/>
            <person name="Margarido G.R.A."/>
            <person name="Almeida C.A."/>
            <person name="Ferrarezi J.A."/>
            <person name="Labate C.A."/>
        </authorList>
    </citation>
    <scope>NUCLEOTIDE SEQUENCE</scope>
    <source>
        <strain evidence="2">MF-1</strain>
    </source>
</reference>
<feature type="compositionally biased region" description="Basic and acidic residues" evidence="1">
    <location>
        <begin position="107"/>
        <end position="119"/>
    </location>
</feature>
<keyword evidence="3" id="KW-1185">Reference proteome</keyword>
<accession>A0A9Q3C1Z6</accession>
<protein>
    <submittedName>
        <fullName evidence="2">Uncharacterized protein</fullName>
    </submittedName>
</protein>